<keyword evidence="4" id="KW-1185">Reference proteome</keyword>
<evidence type="ECO:0000256" key="1">
    <source>
        <dbReference type="SAM" id="MobiDB-lite"/>
    </source>
</evidence>
<dbReference type="Gene3D" id="1.10.150.20">
    <property type="entry name" value="5' to 3' exonuclease, C-terminal subdomain"/>
    <property type="match status" value="1"/>
</dbReference>
<sequence length="183" mass="19705">MTAMPVSDSARTCWIAAAVMGLLVWVFTAGFGELRWFEGLFLALMAGWLLGSALVWISCRGQQVMDGDAWQPDLPRDLPQPGREPAPVAEEPVTRAAAPVETPKVAAPQAQVDDLKQIKGIGPKLEEVLQAEGVTGFAQIAAWDEAEIDRFAERLGRLGRRIRSDDWVGQARALVAAQKGGGA</sequence>
<keyword evidence="2" id="KW-0812">Transmembrane</keyword>
<reference evidence="4" key="1">
    <citation type="submission" date="2018-09" db="EMBL/GenBank/DDBJ databases">
        <title>Paracoccus onubensis nov. sp. a moderate halophilic bacterium isolated from Gruta de las Maravillas (Aracena, Spain).</title>
        <authorList>
            <person name="Jurado V."/>
            <person name="Gutierrez-Patricio S."/>
            <person name="Gonzalez-Pimentel J.L."/>
            <person name="Miller A.Z."/>
            <person name="Laiz L."/>
            <person name="Saiz-Jimenez C."/>
        </authorList>
    </citation>
    <scope>NUCLEOTIDE SEQUENCE [LARGE SCALE GENOMIC DNA]</scope>
    <source>
        <strain evidence="4">DSM 26381</strain>
    </source>
</reference>
<dbReference type="AlphaFoldDB" id="A0A419A6G3"/>
<name>A0A419A6G3_9RHOB</name>
<gene>
    <name evidence="3" type="ORF">D3P05_11230</name>
</gene>
<evidence type="ECO:0000313" key="3">
    <source>
        <dbReference type="EMBL" id="RJL14495.1"/>
    </source>
</evidence>
<feature type="region of interest" description="Disordered" evidence="1">
    <location>
        <begin position="68"/>
        <end position="90"/>
    </location>
</feature>
<comment type="caution">
    <text evidence="3">The sequence shown here is derived from an EMBL/GenBank/DDBJ whole genome shotgun (WGS) entry which is preliminary data.</text>
</comment>
<accession>A0A419A6G3</accession>
<organism evidence="3 4">
    <name type="scientific">Paracoccus siganidrum</name>
    <dbReference type="NCBI Taxonomy" id="1276757"/>
    <lineage>
        <taxon>Bacteria</taxon>
        <taxon>Pseudomonadati</taxon>
        <taxon>Pseudomonadota</taxon>
        <taxon>Alphaproteobacteria</taxon>
        <taxon>Rhodobacterales</taxon>
        <taxon>Paracoccaceae</taxon>
        <taxon>Paracoccus</taxon>
    </lineage>
</organism>
<dbReference type="EMBL" id="QZEW01000041">
    <property type="protein sequence ID" value="RJL14495.1"/>
    <property type="molecule type" value="Genomic_DNA"/>
</dbReference>
<evidence type="ECO:0000313" key="4">
    <source>
        <dbReference type="Proteomes" id="UP000283587"/>
    </source>
</evidence>
<feature type="transmembrane region" description="Helical" evidence="2">
    <location>
        <begin position="37"/>
        <end position="57"/>
    </location>
</feature>
<keyword evidence="2" id="KW-1133">Transmembrane helix</keyword>
<keyword evidence="2" id="KW-0472">Membrane</keyword>
<protein>
    <submittedName>
        <fullName evidence="3">Uncharacterized protein</fullName>
    </submittedName>
</protein>
<evidence type="ECO:0000256" key="2">
    <source>
        <dbReference type="SAM" id="Phobius"/>
    </source>
</evidence>
<dbReference type="Proteomes" id="UP000283587">
    <property type="component" value="Unassembled WGS sequence"/>
</dbReference>
<proteinExistence type="predicted"/>
<feature type="transmembrane region" description="Helical" evidence="2">
    <location>
        <begin position="12"/>
        <end position="31"/>
    </location>
</feature>